<dbReference type="EMBL" id="CP096658">
    <property type="protein sequence ID" value="UPV99332.1"/>
    <property type="molecule type" value="Genomic_DNA"/>
</dbReference>
<keyword evidence="14" id="KW-1185">Reference proteome</keyword>
<feature type="domain" description="AN1-type" evidence="12">
    <location>
        <begin position="1"/>
        <end position="44"/>
    </location>
</feature>
<evidence type="ECO:0000256" key="2">
    <source>
        <dbReference type="ARBA" id="ARBA00009045"/>
    </source>
</evidence>
<feature type="transmembrane region" description="Helical" evidence="11">
    <location>
        <begin position="222"/>
        <end position="244"/>
    </location>
</feature>
<dbReference type="InterPro" id="IPR035896">
    <property type="entry name" value="AN1-like_Znf"/>
</dbReference>
<keyword evidence="8 11" id="KW-1133">Transmembrane helix</keyword>
<dbReference type="Proteomes" id="UP000830434">
    <property type="component" value="Chromosome"/>
</dbReference>
<evidence type="ECO:0000256" key="1">
    <source>
        <dbReference type="ARBA" id="ARBA00004141"/>
    </source>
</evidence>
<dbReference type="GO" id="GO:0004252">
    <property type="term" value="F:serine-type endopeptidase activity"/>
    <property type="evidence" value="ECO:0007669"/>
    <property type="project" value="InterPro"/>
</dbReference>
<evidence type="ECO:0000256" key="9">
    <source>
        <dbReference type="ARBA" id="ARBA00023136"/>
    </source>
</evidence>
<dbReference type="PANTHER" id="PTHR43731">
    <property type="entry name" value="RHOMBOID PROTEASE"/>
    <property type="match status" value="1"/>
</dbReference>
<reference evidence="13" key="1">
    <citation type="submission" date="2022-04" db="EMBL/GenBank/DDBJ databases">
        <title>Diverse halophilic archaea isolated from saline environments.</title>
        <authorList>
            <person name="Cui H.-L."/>
        </authorList>
    </citation>
    <scope>NUCLEOTIDE SEQUENCE</scope>
    <source>
        <strain evidence="13">XZYJT40</strain>
    </source>
</reference>
<evidence type="ECO:0000259" key="12">
    <source>
        <dbReference type="PROSITE" id="PS51039"/>
    </source>
</evidence>
<evidence type="ECO:0000313" key="13">
    <source>
        <dbReference type="EMBL" id="UPV99332.1"/>
    </source>
</evidence>
<dbReference type="PANTHER" id="PTHR43731:SF14">
    <property type="entry name" value="PRESENILIN-ASSOCIATED RHOMBOID-LIKE PROTEIN, MITOCHONDRIAL"/>
    <property type="match status" value="1"/>
</dbReference>
<evidence type="ECO:0000256" key="8">
    <source>
        <dbReference type="ARBA" id="ARBA00022989"/>
    </source>
</evidence>
<dbReference type="EC" id="3.4.21.105" evidence="13"/>
<feature type="compositionally biased region" description="Gly residues" evidence="10">
    <location>
        <begin position="288"/>
        <end position="306"/>
    </location>
</feature>
<evidence type="ECO:0000256" key="6">
    <source>
        <dbReference type="ARBA" id="ARBA00022801"/>
    </source>
</evidence>
<feature type="transmembrane region" description="Helical" evidence="11">
    <location>
        <begin position="89"/>
        <end position="109"/>
    </location>
</feature>
<feature type="transmembrane region" description="Helical" evidence="11">
    <location>
        <begin position="195"/>
        <end position="215"/>
    </location>
</feature>
<evidence type="ECO:0000256" key="7">
    <source>
        <dbReference type="ARBA" id="ARBA00022833"/>
    </source>
</evidence>
<evidence type="ECO:0000313" key="14">
    <source>
        <dbReference type="Proteomes" id="UP000830434"/>
    </source>
</evidence>
<keyword evidence="3 11" id="KW-0812">Transmembrane</keyword>
<evidence type="ECO:0000256" key="4">
    <source>
        <dbReference type="ARBA" id="ARBA00022723"/>
    </source>
</evidence>
<comment type="similarity">
    <text evidence="2">Belongs to the peptidase S54 family.</text>
</comment>
<dbReference type="RefSeq" id="WP_248653828.1">
    <property type="nucleotide sequence ID" value="NZ_CP096658.1"/>
</dbReference>
<gene>
    <name evidence="13" type="ORF">M0R88_12455</name>
</gene>
<dbReference type="InterPro" id="IPR022764">
    <property type="entry name" value="Peptidase_S54_rhomboid_dom"/>
</dbReference>
<keyword evidence="9 11" id="KW-0472">Membrane</keyword>
<dbReference type="AlphaFoldDB" id="A0A8U0IEF0"/>
<dbReference type="InterPro" id="IPR000058">
    <property type="entry name" value="Znf_AN1"/>
</dbReference>
<dbReference type="GO" id="GO:0006508">
    <property type="term" value="P:proteolysis"/>
    <property type="evidence" value="ECO:0007669"/>
    <property type="project" value="UniProtKB-KW"/>
</dbReference>
<accession>A0A8U0IEF0</accession>
<dbReference type="PROSITE" id="PS51039">
    <property type="entry name" value="ZF_AN1"/>
    <property type="match status" value="1"/>
</dbReference>
<dbReference type="InterPro" id="IPR035952">
    <property type="entry name" value="Rhomboid-like_sf"/>
</dbReference>
<comment type="subcellular location">
    <subcellularLocation>
        <location evidence="1">Membrane</location>
        <topology evidence="1">Multi-pass membrane protein</topology>
    </subcellularLocation>
</comment>
<name>A0A8U0IEF0_9EURY</name>
<dbReference type="Gene3D" id="4.10.1110.10">
    <property type="entry name" value="AN1-like Zinc finger"/>
    <property type="match status" value="1"/>
</dbReference>
<proteinExistence type="inferred from homology"/>
<dbReference type="SMART" id="SM00154">
    <property type="entry name" value="ZnF_AN1"/>
    <property type="match status" value="1"/>
</dbReference>
<dbReference type="Pfam" id="PF01428">
    <property type="entry name" value="zf-AN1"/>
    <property type="match status" value="1"/>
</dbReference>
<keyword evidence="5" id="KW-0863">Zinc-finger</keyword>
<keyword evidence="6 13" id="KW-0378">Hydrolase</keyword>
<keyword evidence="13" id="KW-0645">Protease</keyword>
<dbReference type="InterPro" id="IPR050925">
    <property type="entry name" value="Rhomboid_protease_S54"/>
</dbReference>
<feature type="transmembrane region" description="Helical" evidence="11">
    <location>
        <begin position="129"/>
        <end position="156"/>
    </location>
</feature>
<feature type="transmembrane region" description="Helical" evidence="11">
    <location>
        <begin position="250"/>
        <end position="271"/>
    </location>
</feature>
<dbReference type="GO" id="GO:0016020">
    <property type="term" value="C:membrane"/>
    <property type="evidence" value="ECO:0007669"/>
    <property type="project" value="UniProtKB-SubCell"/>
</dbReference>
<dbReference type="SUPFAM" id="SSF118310">
    <property type="entry name" value="AN1-like Zinc finger"/>
    <property type="match status" value="1"/>
</dbReference>
<dbReference type="GeneID" id="72190680"/>
<keyword evidence="7" id="KW-0862">Zinc</keyword>
<dbReference type="Pfam" id="PF01694">
    <property type="entry name" value="Rhomboid"/>
    <property type="match status" value="1"/>
</dbReference>
<dbReference type="KEGG" id="haxz:M0R88_12455"/>
<sequence>MAQCDECGEHENMPYKCRRCGGTYCSSHRLPESHDCPGLNQWDDPEGVFDSGFDDSVNDRDGSGGISDRIGVNTGPGGPLGYFRDNMTFVFLGLMWITFALQLVVSYVLGRPLLAEMLFVLRSDHIFRVWTWVTSIFAHGGFGHIALNSIVLYFFGPVVERRIGTKKFVALFLVAGMAAGLAQVGVSAIMSPGVVSGVVGASGAIAAILGVLTVLNPNLTIYLYFILPMPLWLATMLFVGYSVFVSATGGIGAGGVAQLAHLAGVGIGLLYGAKLKREGERAPQELQLGGGGGGPGRGPGGPGGRF</sequence>
<keyword evidence="4" id="KW-0479">Metal-binding</keyword>
<evidence type="ECO:0000256" key="3">
    <source>
        <dbReference type="ARBA" id="ARBA00022692"/>
    </source>
</evidence>
<feature type="transmembrane region" description="Helical" evidence="11">
    <location>
        <begin position="168"/>
        <end position="189"/>
    </location>
</feature>
<protein>
    <submittedName>
        <fullName evidence="13">Rhomboid family intramembrane serine protease</fullName>
        <ecNumber evidence="13">3.4.21.105</ecNumber>
    </submittedName>
</protein>
<dbReference type="Gene3D" id="1.20.1540.10">
    <property type="entry name" value="Rhomboid-like"/>
    <property type="match status" value="1"/>
</dbReference>
<organism evidence="13 14">
    <name type="scientific">Halorussus gelatinilyticus</name>
    <dbReference type="NCBI Taxonomy" id="2937524"/>
    <lineage>
        <taxon>Archaea</taxon>
        <taxon>Methanobacteriati</taxon>
        <taxon>Methanobacteriota</taxon>
        <taxon>Stenosarchaea group</taxon>
        <taxon>Halobacteria</taxon>
        <taxon>Halobacteriales</taxon>
        <taxon>Haladaptataceae</taxon>
        <taxon>Halorussus</taxon>
    </lineage>
</organism>
<evidence type="ECO:0000256" key="5">
    <source>
        <dbReference type="ARBA" id="ARBA00022771"/>
    </source>
</evidence>
<evidence type="ECO:0000256" key="11">
    <source>
        <dbReference type="SAM" id="Phobius"/>
    </source>
</evidence>
<evidence type="ECO:0000256" key="10">
    <source>
        <dbReference type="SAM" id="MobiDB-lite"/>
    </source>
</evidence>
<dbReference type="GO" id="GO:0008270">
    <property type="term" value="F:zinc ion binding"/>
    <property type="evidence" value="ECO:0007669"/>
    <property type="project" value="UniProtKB-KW"/>
</dbReference>
<dbReference type="SUPFAM" id="SSF144091">
    <property type="entry name" value="Rhomboid-like"/>
    <property type="match status" value="1"/>
</dbReference>
<feature type="region of interest" description="Disordered" evidence="10">
    <location>
        <begin position="284"/>
        <end position="306"/>
    </location>
</feature>